<sequence>MPPINVPPGHDADTGVERGAPRMEIDQNVVDTATDAPRLEIDDEGVARVVFLEQTYKSHFVIDKDEHGVAQTVFPNPNKEESRLDLIHPTMDGMHLRVGEHRDSYARTKLVEPRTPAEPAEGEHVEPPRSAAPDEGPTVHDDTTVEEESGTNIVLVAPIPARQIVDIEAEDAKEEMAVGGRAVVASGIVNTQEMAVGAANLQGPDFPPVVAPWKFAVLPPPLVHEHVEEQLAEMYPHLRGSDILWLLARNAAFRHPDLFQSVDALAEFPVTTVHENAEEATAEWAVVDLGPGALPLYIPWRPSALPSCLAHPGDVQPHFGQWEQGQHEQSLEEQSRQEAQAQSIENIPVLPPVVSMQMADARTRVRSGSTILTIKGEKYVKVDETHFLYAVNAEYLLGGDNATLRRHQCAEWSTHVPSLANERAPRPQILFELYPLGEFAYTAENGRRKQASREFRPQCDIYGRVLLNAYDRPLKFSYLIPYKVSTEIEGWEMEALCRLDSDLCTQDFIDRMLPDAVVGGKGRPTRGTLSNRRRQDRMRLRILPWPVPRDLSYSDQQLIKELGWRSIQHNTTLYLKDLTKDEMDMQEAIMYGGHFERSGAKHALHDQARLQRLWVNLRLVRTRFAENSDEVQLVKGRVVQLLQKMGRERDAAVVSGWVPR</sequence>
<dbReference type="eggNOG" id="ENOG502RWAY">
    <property type="taxonomic scope" value="Eukaryota"/>
</dbReference>
<feature type="region of interest" description="Disordered" evidence="1">
    <location>
        <begin position="111"/>
        <end position="150"/>
    </location>
</feature>
<evidence type="ECO:0000256" key="1">
    <source>
        <dbReference type="SAM" id="MobiDB-lite"/>
    </source>
</evidence>
<protein>
    <submittedName>
        <fullName evidence="2">Uncharacterized protein</fullName>
    </submittedName>
</protein>
<dbReference type="AlphaFoldDB" id="W9WDJ3"/>
<feature type="compositionally biased region" description="Basic and acidic residues" evidence="1">
    <location>
        <begin position="325"/>
        <end position="336"/>
    </location>
</feature>
<reference evidence="2 3" key="1">
    <citation type="submission" date="2013-03" db="EMBL/GenBank/DDBJ databases">
        <title>The Genome Sequence of Cladophialophora yegresii CBS 114405.</title>
        <authorList>
            <consortium name="The Broad Institute Genomics Platform"/>
            <person name="Cuomo C."/>
            <person name="de Hoog S."/>
            <person name="Gorbushina A."/>
            <person name="Walker B."/>
            <person name="Young S.K."/>
            <person name="Zeng Q."/>
            <person name="Gargeya S."/>
            <person name="Fitzgerald M."/>
            <person name="Haas B."/>
            <person name="Abouelleil A."/>
            <person name="Allen A.W."/>
            <person name="Alvarado L."/>
            <person name="Arachchi H.M."/>
            <person name="Berlin A.M."/>
            <person name="Chapman S.B."/>
            <person name="Gainer-Dewar J."/>
            <person name="Goldberg J."/>
            <person name="Griggs A."/>
            <person name="Gujja S."/>
            <person name="Hansen M."/>
            <person name="Howarth C."/>
            <person name="Imamovic A."/>
            <person name="Ireland A."/>
            <person name="Larimer J."/>
            <person name="McCowan C."/>
            <person name="Murphy C."/>
            <person name="Pearson M."/>
            <person name="Poon T.W."/>
            <person name="Priest M."/>
            <person name="Roberts A."/>
            <person name="Saif S."/>
            <person name="Shea T."/>
            <person name="Sisk P."/>
            <person name="Sykes S."/>
            <person name="Wortman J."/>
            <person name="Nusbaum C."/>
            <person name="Birren B."/>
        </authorList>
    </citation>
    <scope>NUCLEOTIDE SEQUENCE [LARGE SCALE GENOMIC DNA]</scope>
    <source>
        <strain evidence="2 3">CBS 114405</strain>
    </source>
</reference>
<gene>
    <name evidence="2" type="ORF">A1O7_03515</name>
</gene>
<dbReference type="GeneID" id="19178109"/>
<dbReference type="OrthoDB" id="5348779at2759"/>
<dbReference type="STRING" id="1182544.W9WDJ3"/>
<evidence type="ECO:0000313" key="2">
    <source>
        <dbReference type="EMBL" id="EXJ63070.1"/>
    </source>
</evidence>
<proteinExistence type="predicted"/>
<evidence type="ECO:0000313" key="3">
    <source>
        <dbReference type="Proteomes" id="UP000019473"/>
    </source>
</evidence>
<accession>W9WDJ3</accession>
<dbReference type="Proteomes" id="UP000019473">
    <property type="component" value="Unassembled WGS sequence"/>
</dbReference>
<dbReference type="HOGENOM" id="CLU_415601_0_0_1"/>
<comment type="caution">
    <text evidence="2">The sequence shown here is derived from an EMBL/GenBank/DDBJ whole genome shotgun (WGS) entry which is preliminary data.</text>
</comment>
<name>W9WDJ3_9EURO</name>
<dbReference type="EMBL" id="AMGW01000002">
    <property type="protein sequence ID" value="EXJ63070.1"/>
    <property type="molecule type" value="Genomic_DNA"/>
</dbReference>
<organism evidence="2 3">
    <name type="scientific">Cladophialophora yegresii CBS 114405</name>
    <dbReference type="NCBI Taxonomy" id="1182544"/>
    <lineage>
        <taxon>Eukaryota</taxon>
        <taxon>Fungi</taxon>
        <taxon>Dikarya</taxon>
        <taxon>Ascomycota</taxon>
        <taxon>Pezizomycotina</taxon>
        <taxon>Eurotiomycetes</taxon>
        <taxon>Chaetothyriomycetidae</taxon>
        <taxon>Chaetothyriales</taxon>
        <taxon>Herpotrichiellaceae</taxon>
        <taxon>Cladophialophora</taxon>
    </lineage>
</organism>
<dbReference type="VEuPathDB" id="FungiDB:A1O7_03515"/>
<keyword evidence="3" id="KW-1185">Reference proteome</keyword>
<dbReference type="RefSeq" id="XP_007755724.1">
    <property type="nucleotide sequence ID" value="XM_007757534.1"/>
</dbReference>
<feature type="region of interest" description="Disordered" evidence="1">
    <location>
        <begin position="316"/>
        <end position="341"/>
    </location>
</feature>